<dbReference type="GO" id="GO:0005886">
    <property type="term" value="C:plasma membrane"/>
    <property type="evidence" value="ECO:0007669"/>
    <property type="project" value="UniProtKB-SubCell"/>
</dbReference>
<feature type="domain" description="GerMN" evidence="8">
    <location>
        <begin position="213"/>
        <end position="301"/>
    </location>
</feature>
<evidence type="ECO:0000256" key="1">
    <source>
        <dbReference type="ARBA" id="ARBA00022475"/>
    </source>
</evidence>
<organism evidence="9 10">
    <name type="scientific">Leifsonia poae</name>
    <dbReference type="NCBI Taxonomy" id="110933"/>
    <lineage>
        <taxon>Bacteria</taxon>
        <taxon>Bacillati</taxon>
        <taxon>Actinomycetota</taxon>
        <taxon>Actinomycetes</taxon>
        <taxon>Micrococcales</taxon>
        <taxon>Microbacteriaceae</taxon>
        <taxon>Leifsonia</taxon>
    </lineage>
</organism>
<dbReference type="Proteomes" id="UP001142372">
    <property type="component" value="Unassembled WGS sequence"/>
</dbReference>
<reference evidence="9" key="2">
    <citation type="submission" date="2023-01" db="EMBL/GenBank/DDBJ databases">
        <authorList>
            <person name="Sun Q."/>
            <person name="Evtushenko L."/>
        </authorList>
    </citation>
    <scope>NUCLEOTIDE SEQUENCE</scope>
    <source>
        <strain evidence="9">VKM Ac-1401</strain>
    </source>
</reference>
<comment type="caution">
    <text evidence="9">The sequence shown here is derived from an EMBL/GenBank/DDBJ whole genome shotgun (WGS) entry which is preliminary data.</text>
</comment>
<dbReference type="InterPro" id="IPR023959">
    <property type="entry name" value="LpqB"/>
</dbReference>
<dbReference type="SMART" id="SM00909">
    <property type="entry name" value="Germane"/>
    <property type="match status" value="1"/>
</dbReference>
<evidence type="ECO:0000313" key="9">
    <source>
        <dbReference type="EMBL" id="GLJ75600.1"/>
    </source>
</evidence>
<reference evidence="9" key="1">
    <citation type="journal article" date="2014" name="Int. J. Syst. Evol. Microbiol.">
        <title>Complete genome sequence of Corynebacterium casei LMG S-19264T (=DSM 44701T), isolated from a smear-ripened cheese.</title>
        <authorList>
            <consortium name="US DOE Joint Genome Institute (JGI-PGF)"/>
            <person name="Walter F."/>
            <person name="Albersmeier A."/>
            <person name="Kalinowski J."/>
            <person name="Ruckert C."/>
        </authorList>
    </citation>
    <scope>NUCLEOTIDE SEQUENCE</scope>
    <source>
        <strain evidence="9">VKM Ac-1401</strain>
    </source>
</reference>
<evidence type="ECO:0000259" key="8">
    <source>
        <dbReference type="SMART" id="SM00909"/>
    </source>
</evidence>
<comment type="subcellular location">
    <subcellularLocation>
        <location evidence="6">Cell membrane</location>
        <topology evidence="6">Lipid-anchor</topology>
    </subcellularLocation>
</comment>
<evidence type="ECO:0000256" key="7">
    <source>
        <dbReference type="SAM" id="SignalP"/>
    </source>
</evidence>
<feature type="chain" id="PRO_5040774253" description="Lipoprotein LpqB" evidence="7">
    <location>
        <begin position="34"/>
        <end position="572"/>
    </location>
</feature>
<keyword evidence="10" id="KW-1185">Reference proteome</keyword>
<accession>A0A9W6LZ59</accession>
<dbReference type="PROSITE" id="PS51257">
    <property type="entry name" value="PROKAR_LIPOPROTEIN"/>
    <property type="match status" value="1"/>
</dbReference>
<keyword evidence="3 6" id="KW-0472">Membrane</keyword>
<dbReference type="EMBL" id="BSEN01000004">
    <property type="protein sequence ID" value="GLJ75600.1"/>
    <property type="molecule type" value="Genomic_DNA"/>
</dbReference>
<keyword evidence="4 6" id="KW-0564">Palmitate</keyword>
<keyword evidence="5 6" id="KW-0449">Lipoprotein</keyword>
<evidence type="ECO:0000256" key="2">
    <source>
        <dbReference type="ARBA" id="ARBA00022729"/>
    </source>
</evidence>
<dbReference type="HAMAP" id="MF_01373">
    <property type="entry name" value="LpqB_lipoprot"/>
    <property type="match status" value="1"/>
</dbReference>
<protein>
    <recommendedName>
        <fullName evidence="6">Lipoprotein LpqB</fullName>
    </recommendedName>
</protein>
<dbReference type="InterPro" id="IPR019606">
    <property type="entry name" value="GerMN"/>
</dbReference>
<evidence type="ECO:0000313" key="10">
    <source>
        <dbReference type="Proteomes" id="UP001142372"/>
    </source>
</evidence>
<evidence type="ECO:0000256" key="6">
    <source>
        <dbReference type="HAMAP-Rule" id="MF_01373"/>
    </source>
</evidence>
<dbReference type="InterPro" id="IPR059026">
    <property type="entry name" value="LpqB_N"/>
</dbReference>
<dbReference type="RefSeq" id="WP_271176285.1">
    <property type="nucleotide sequence ID" value="NZ_BAAAJO010000004.1"/>
</dbReference>
<dbReference type="Pfam" id="PF25976">
    <property type="entry name" value="LpqB_N"/>
    <property type="match status" value="1"/>
</dbReference>
<proteinExistence type="inferred from homology"/>
<keyword evidence="2 6" id="KW-0732">Signal</keyword>
<name>A0A9W6LZ59_9MICO</name>
<sequence>MSVRTAPRKRGRIRTVVVAAVAMALLGVLAACASIPDSGAVRQGGPIAQVNDPLDLDFNPSPPAPGATPERIVQGFIDAASSPKNGFSIARQYLTKSMSATWNPDESVTVDDGRNRSYDHEGNQWTVDVSPVANVDSVGAYHPVSSTAPVSLRYELQREDDEWRIAVAPNGVVIDDPTFHAVYAQQTLYFYSPDFAYLVPDARWFPARVASAATRVTSAVLDGPSKWLSRAVTNAFPDGTKLAFPSVTTEGGVAKVDLSSQAGQADTLGLERMQLQLESSLGTLAQSVQLSIEGNVQQIPPISESNRPTQDPPVDSHPIVARAGEFGLLNGSTVTPISGLSDKIVALQPSSVALTASRDAAAVLSHGAAYLVRRTSDALRVDTRPGLIAPSIDGGGWVWTVPGNAPGAVQATGSDGAHHAVKTAWPAASQILSLAISRDGARLVALLKSGSSYSLVAAGITRGEGGVPTTLSEPLELALGTGTPRSVTWIGELDVAVLSTTTGSGTSIAEQTIGGQLVTTSGPAGGVTIVGAGGLSRYLVLTTTQSLQAPTGTGWQAQTDKVSAVAVQLGQP</sequence>
<evidence type="ECO:0000256" key="5">
    <source>
        <dbReference type="ARBA" id="ARBA00023288"/>
    </source>
</evidence>
<keyword evidence="1 6" id="KW-1003">Cell membrane</keyword>
<evidence type="ECO:0000256" key="3">
    <source>
        <dbReference type="ARBA" id="ARBA00023136"/>
    </source>
</evidence>
<gene>
    <name evidence="6 9" type="primary">lpqB</name>
    <name evidence="9" type="ORF">GCM10017584_11740</name>
</gene>
<dbReference type="AlphaFoldDB" id="A0A9W6LZ59"/>
<feature type="signal peptide" evidence="7">
    <location>
        <begin position="1"/>
        <end position="33"/>
    </location>
</feature>
<comment type="similarity">
    <text evidence="6">Belongs to the LpqB lipoprotein family.</text>
</comment>
<dbReference type="Pfam" id="PF10646">
    <property type="entry name" value="Germane"/>
    <property type="match status" value="1"/>
</dbReference>
<evidence type="ECO:0000256" key="4">
    <source>
        <dbReference type="ARBA" id="ARBA00023139"/>
    </source>
</evidence>